<dbReference type="Proteomes" id="UP000306102">
    <property type="component" value="Unassembled WGS sequence"/>
</dbReference>
<dbReference type="PANTHER" id="PTHR43349:SF4">
    <property type="entry name" value="PINORESINOL REDUCTASE 1-RELATED"/>
    <property type="match status" value="1"/>
</dbReference>
<comment type="similarity">
    <text evidence="1">Belongs to the NmrA-type oxidoreductase family. Isoflavone reductase subfamily.</text>
</comment>
<dbReference type="SUPFAM" id="SSF51735">
    <property type="entry name" value="NAD(P)-binding Rossmann-fold domains"/>
    <property type="match status" value="1"/>
</dbReference>
<evidence type="ECO:0000313" key="3">
    <source>
        <dbReference type="EMBL" id="THG20304.1"/>
    </source>
</evidence>
<sequence length="160" mass="17154">MGKSKVPVVGGTGHIGSKIVRESLAQGHTTCVLQRLDMGMDVNKLQMMFSFKASGAQLVEGLFLIIRACGPGLCLILQPSQAFARKGATETRGWGQKLSYPPSSKKVEYTVCQANQLNARLPNHAIAHFGQIKPGATPSNVSSRSVAHPVAPSSFIREMH</sequence>
<proteinExistence type="inferred from homology"/>
<name>A0A4S4EUY4_CAMSN</name>
<organism evidence="3 4">
    <name type="scientific">Camellia sinensis var. sinensis</name>
    <name type="common">China tea</name>
    <dbReference type="NCBI Taxonomy" id="542762"/>
    <lineage>
        <taxon>Eukaryota</taxon>
        <taxon>Viridiplantae</taxon>
        <taxon>Streptophyta</taxon>
        <taxon>Embryophyta</taxon>
        <taxon>Tracheophyta</taxon>
        <taxon>Spermatophyta</taxon>
        <taxon>Magnoliopsida</taxon>
        <taxon>eudicotyledons</taxon>
        <taxon>Gunneridae</taxon>
        <taxon>Pentapetalae</taxon>
        <taxon>asterids</taxon>
        <taxon>Ericales</taxon>
        <taxon>Theaceae</taxon>
        <taxon>Camellia</taxon>
    </lineage>
</organism>
<dbReference type="EMBL" id="SDRB02002008">
    <property type="protein sequence ID" value="THG20304.1"/>
    <property type="molecule type" value="Genomic_DNA"/>
</dbReference>
<evidence type="ECO:0000256" key="1">
    <source>
        <dbReference type="ARBA" id="ARBA00005725"/>
    </source>
</evidence>
<comment type="caution">
    <text evidence="3">The sequence shown here is derived from an EMBL/GenBank/DDBJ whole genome shotgun (WGS) entry which is preliminary data.</text>
</comment>
<dbReference type="GO" id="GO:0010283">
    <property type="term" value="F:pinoresinol reductase activity"/>
    <property type="evidence" value="ECO:0007669"/>
    <property type="project" value="UniProtKB-ARBA"/>
</dbReference>
<evidence type="ECO:0000259" key="2">
    <source>
        <dbReference type="Pfam" id="PF05368"/>
    </source>
</evidence>
<dbReference type="PANTHER" id="PTHR43349">
    <property type="entry name" value="PINORESINOL REDUCTASE-RELATED"/>
    <property type="match status" value="1"/>
</dbReference>
<dbReference type="STRING" id="542762.A0A4S4EUY4"/>
<gene>
    <name evidence="3" type="ORF">TEA_023317</name>
</gene>
<dbReference type="AlphaFoldDB" id="A0A4S4EUY4"/>
<protein>
    <recommendedName>
        <fullName evidence="2">NmrA-like domain-containing protein</fullName>
    </recommendedName>
</protein>
<accession>A0A4S4EUY4</accession>
<dbReference type="Pfam" id="PF05368">
    <property type="entry name" value="NmrA"/>
    <property type="match status" value="1"/>
</dbReference>
<evidence type="ECO:0000313" key="4">
    <source>
        <dbReference type="Proteomes" id="UP000306102"/>
    </source>
</evidence>
<feature type="domain" description="NmrA-like" evidence="2">
    <location>
        <begin position="3"/>
        <end position="61"/>
    </location>
</feature>
<dbReference type="InterPro" id="IPR036291">
    <property type="entry name" value="NAD(P)-bd_dom_sf"/>
</dbReference>
<reference evidence="3 4" key="1">
    <citation type="journal article" date="2018" name="Proc. Natl. Acad. Sci. U.S.A.">
        <title>Draft genome sequence of Camellia sinensis var. sinensis provides insights into the evolution of the tea genome and tea quality.</title>
        <authorList>
            <person name="Wei C."/>
            <person name="Yang H."/>
            <person name="Wang S."/>
            <person name="Zhao J."/>
            <person name="Liu C."/>
            <person name="Gao L."/>
            <person name="Xia E."/>
            <person name="Lu Y."/>
            <person name="Tai Y."/>
            <person name="She G."/>
            <person name="Sun J."/>
            <person name="Cao H."/>
            <person name="Tong W."/>
            <person name="Gao Q."/>
            <person name="Li Y."/>
            <person name="Deng W."/>
            <person name="Jiang X."/>
            <person name="Wang W."/>
            <person name="Chen Q."/>
            <person name="Zhang S."/>
            <person name="Li H."/>
            <person name="Wu J."/>
            <person name="Wang P."/>
            <person name="Li P."/>
            <person name="Shi C."/>
            <person name="Zheng F."/>
            <person name="Jian J."/>
            <person name="Huang B."/>
            <person name="Shan D."/>
            <person name="Shi M."/>
            <person name="Fang C."/>
            <person name="Yue Y."/>
            <person name="Li F."/>
            <person name="Li D."/>
            <person name="Wei S."/>
            <person name="Han B."/>
            <person name="Jiang C."/>
            <person name="Yin Y."/>
            <person name="Xia T."/>
            <person name="Zhang Z."/>
            <person name="Bennetzen J.L."/>
            <person name="Zhao S."/>
            <person name="Wan X."/>
        </authorList>
    </citation>
    <scope>NUCLEOTIDE SEQUENCE [LARGE SCALE GENOMIC DNA]</scope>
    <source>
        <strain evidence="4">cv. Shuchazao</strain>
        <tissue evidence="3">Leaf</tissue>
    </source>
</reference>
<dbReference type="InterPro" id="IPR008030">
    <property type="entry name" value="NmrA-like"/>
</dbReference>
<keyword evidence="4" id="KW-1185">Reference proteome</keyword>
<dbReference type="Gene3D" id="3.40.50.720">
    <property type="entry name" value="NAD(P)-binding Rossmann-like Domain"/>
    <property type="match status" value="1"/>
</dbReference>
<dbReference type="GO" id="GO:0044550">
    <property type="term" value="P:secondary metabolite biosynthetic process"/>
    <property type="evidence" value="ECO:0007669"/>
    <property type="project" value="UniProtKB-ARBA"/>
</dbReference>
<dbReference type="InterPro" id="IPR050608">
    <property type="entry name" value="NmrA-type/Isoflavone_red_sf"/>
</dbReference>